<accession>A0ABR4AB68</accession>
<proteinExistence type="predicted"/>
<evidence type="ECO:0000259" key="1">
    <source>
        <dbReference type="Pfam" id="PF03644"/>
    </source>
</evidence>
<reference evidence="2 3" key="1">
    <citation type="submission" date="2024-09" db="EMBL/GenBank/DDBJ databases">
        <title>Rethinking Asexuality: The Enigmatic Case of Functional Sexual Genes in Lepraria (Stereocaulaceae).</title>
        <authorList>
            <person name="Doellman M."/>
            <person name="Sun Y."/>
            <person name="Barcenas-Pena A."/>
            <person name="Lumbsch H.T."/>
            <person name="Grewe F."/>
        </authorList>
    </citation>
    <scope>NUCLEOTIDE SEQUENCE [LARGE SCALE GENOMIC DNA]</scope>
    <source>
        <strain evidence="2 3">Mercado 3170</strain>
    </source>
</reference>
<protein>
    <recommendedName>
        <fullName evidence="1">Cytosolic endo-beta-N-acetylglucosaminidase TIM barrel domain-containing protein</fullName>
    </recommendedName>
</protein>
<evidence type="ECO:0000313" key="3">
    <source>
        <dbReference type="Proteomes" id="UP001590950"/>
    </source>
</evidence>
<dbReference type="Gene3D" id="3.20.20.80">
    <property type="entry name" value="Glycosidases"/>
    <property type="match status" value="1"/>
</dbReference>
<keyword evidence="3" id="KW-1185">Reference proteome</keyword>
<organism evidence="2 3">
    <name type="scientific">Stereocaulon virgatum</name>
    <dbReference type="NCBI Taxonomy" id="373712"/>
    <lineage>
        <taxon>Eukaryota</taxon>
        <taxon>Fungi</taxon>
        <taxon>Dikarya</taxon>
        <taxon>Ascomycota</taxon>
        <taxon>Pezizomycotina</taxon>
        <taxon>Lecanoromycetes</taxon>
        <taxon>OSLEUM clade</taxon>
        <taxon>Lecanoromycetidae</taxon>
        <taxon>Lecanorales</taxon>
        <taxon>Lecanorineae</taxon>
        <taxon>Stereocaulaceae</taxon>
        <taxon>Stereocaulon</taxon>
    </lineage>
</organism>
<dbReference type="PANTHER" id="PTHR13246:SF1">
    <property type="entry name" value="CYTOSOLIC ENDO-BETA-N-ACETYLGLUCOSAMINIDASE"/>
    <property type="match status" value="1"/>
</dbReference>
<dbReference type="EMBL" id="JBEFKJ010000016">
    <property type="protein sequence ID" value="KAL2041732.1"/>
    <property type="molecule type" value="Genomic_DNA"/>
</dbReference>
<dbReference type="PANTHER" id="PTHR13246">
    <property type="entry name" value="ENDO BETA N-ACETYLGLUCOSAMINIDASE"/>
    <property type="match status" value="1"/>
</dbReference>
<name>A0ABR4AB68_9LECA</name>
<sequence>MAPFPTLVSFGFPDWKKIGWHVGKSLRDILNPPKDSDPTREERCTQRLRDNFKGFVYFDDFDEVHAWDSEDIDPIQVANTPLLKRPATEVHDQTGPSTSTLLCHDYSGGYHDYESVRPQILEDKSYSCNHLQYIDTFVYFSHKLVCIPPPTWTNTMHRNGVKVLGTLIIESKNLDMGRMFEHNRGNFAVAQQLADMAGAYGFDGWLLNIEAELPKAMEVLQLNRFVESLKFLLGPERSVVWYDALTINNEVDYQNGLTTKNLPFALAADSLFTNYKWTEKKLDEAKSIAESNELDIAKVHFGIDMWAQNTDMPGPPRVTFPPKGGGGTNTGLALGVLADAGFSTAIFAPAWTHEHFSTSSVDSTSIAEKVEEAIWQGLPLPDQLGCDCRKGRPHHTIEYQMNPLSRHAREFPVGTSSYAETDFQVAFERTATFQDQSSHKVRSRLGSQALLPHVLPEQLSSTEHPMYWKLAEEPSKGIYVMTKTFNIDRATSSSPTTASRLCLLKLNMPADGTLESLIMAGEPISLRPSWGFYTIFTQPTAQGLVYNHWPYAKFAKLGRVSFALDSEHAHSRLVELGVYCDIFHSDNVKPQEICQILSIIIRPRDPVPLVWIITDVQATETANASGVQKRLTWTWHGMRDSQPFGLPFSKTTGPFSHFAVFCGGRELGRAYCNAFPLQQSDVESCEWEGEDVEVVIEGTFFGGGKASSGPTLIPGSELMFA</sequence>
<comment type="caution">
    <text evidence="2">The sequence shown here is derived from an EMBL/GenBank/DDBJ whole genome shotgun (WGS) entry which is preliminary data.</text>
</comment>
<dbReference type="InterPro" id="IPR032979">
    <property type="entry name" value="ENGase"/>
</dbReference>
<gene>
    <name evidence="2" type="ORF">N7G274_005516</name>
</gene>
<dbReference type="Proteomes" id="UP001590950">
    <property type="component" value="Unassembled WGS sequence"/>
</dbReference>
<evidence type="ECO:0000313" key="2">
    <source>
        <dbReference type="EMBL" id="KAL2041732.1"/>
    </source>
</evidence>
<dbReference type="Pfam" id="PF03644">
    <property type="entry name" value="Glyco_hydro_85"/>
    <property type="match status" value="1"/>
</dbReference>
<dbReference type="InterPro" id="IPR005201">
    <property type="entry name" value="TIM_ENGase"/>
</dbReference>
<feature type="domain" description="Cytosolic endo-beta-N-acetylglucosaminidase TIM barrel" evidence="1">
    <location>
        <begin position="120"/>
        <end position="427"/>
    </location>
</feature>